<keyword evidence="3" id="KW-1185">Reference proteome</keyword>
<comment type="caution">
    <text evidence="2">The sequence shown here is derived from an EMBL/GenBank/DDBJ whole genome shotgun (WGS) entry which is preliminary data.</text>
</comment>
<evidence type="ECO:0008006" key="4">
    <source>
        <dbReference type="Google" id="ProtNLM"/>
    </source>
</evidence>
<dbReference type="GO" id="GO:0042834">
    <property type="term" value="F:peptidoglycan binding"/>
    <property type="evidence" value="ECO:0007669"/>
    <property type="project" value="InterPro"/>
</dbReference>
<organism evidence="2 3">
    <name type="scientific">Rheinheimera lutimaris</name>
    <dbReference type="NCBI Taxonomy" id="2740584"/>
    <lineage>
        <taxon>Bacteria</taxon>
        <taxon>Pseudomonadati</taxon>
        <taxon>Pseudomonadota</taxon>
        <taxon>Gammaproteobacteria</taxon>
        <taxon>Chromatiales</taxon>
        <taxon>Chromatiaceae</taxon>
        <taxon>Rheinheimera</taxon>
    </lineage>
</organism>
<dbReference type="EMBL" id="JABSOD010000001">
    <property type="protein sequence ID" value="NRQ41118.1"/>
    <property type="molecule type" value="Genomic_DNA"/>
</dbReference>
<evidence type="ECO:0000313" key="2">
    <source>
        <dbReference type="EMBL" id="NRQ41118.1"/>
    </source>
</evidence>
<dbReference type="InterPro" id="IPR027417">
    <property type="entry name" value="P-loop_NTPase"/>
</dbReference>
<keyword evidence="1" id="KW-1133">Transmembrane helix</keyword>
<dbReference type="SUPFAM" id="SSF52540">
    <property type="entry name" value="P-loop containing nucleoside triphosphate hydrolases"/>
    <property type="match status" value="1"/>
</dbReference>
<dbReference type="Gene3D" id="3.30.70.1070">
    <property type="entry name" value="Sporulation related repeat"/>
    <property type="match status" value="1"/>
</dbReference>
<reference evidence="2 3" key="1">
    <citation type="submission" date="2020-06" db="EMBL/GenBank/DDBJ databases">
        <title>Rheinheimera sp. nov., a marine bacterium isolated from coastal.</title>
        <authorList>
            <person name="Yu Q."/>
            <person name="Qi Y."/>
            <person name="Pu J."/>
        </authorList>
    </citation>
    <scope>NUCLEOTIDE SEQUENCE [LARGE SCALE GENOMIC DNA]</scope>
    <source>
        <strain evidence="2 3">YQF-2</strain>
    </source>
</reference>
<feature type="transmembrane region" description="Helical" evidence="1">
    <location>
        <begin position="215"/>
        <end position="233"/>
    </location>
</feature>
<keyword evidence="1" id="KW-0812">Transmembrane</keyword>
<dbReference type="AlphaFoldDB" id="A0A7Y5AMG7"/>
<evidence type="ECO:0000256" key="1">
    <source>
        <dbReference type="SAM" id="Phobius"/>
    </source>
</evidence>
<dbReference type="Proteomes" id="UP000523161">
    <property type="component" value="Unassembled WGS sequence"/>
</dbReference>
<gene>
    <name evidence="2" type="ORF">HRH59_00825</name>
</gene>
<accession>A0A7Y5AMG7</accession>
<evidence type="ECO:0000313" key="3">
    <source>
        <dbReference type="Proteomes" id="UP000523161"/>
    </source>
</evidence>
<dbReference type="InterPro" id="IPR036680">
    <property type="entry name" value="SPOR-like_sf"/>
</dbReference>
<name>A0A7Y5AMG7_9GAMM</name>
<proteinExistence type="predicted"/>
<protein>
    <recommendedName>
        <fullName evidence="4">SPOR domain-containing protein</fullName>
    </recommendedName>
</protein>
<keyword evidence="1" id="KW-0472">Membrane</keyword>
<sequence length="440" mass="48006">MDTTELQTKLASLNHLTPSQHEWLQRLLFQLAFNDSTQIHATGAEGSGKSTLAMAVAELFSGQYNVAMLNPPADDVKAQQQLMQQWFGNVWQADMPLAAQIGVQSSSLPLLLIIDDAERFSATLLQQVAALPCVLFCFSANKVADEGLVLTLGQITTADAEYLLQQENLNSIEIAQRLASADGNLHKLMHAPLDMEAADSTDSKPQRFRVSAKQSVAAVAGLLIIAMLAFMLWPQPQKKAVRIPVSKPVETLVQQAELPVVADIKAAEAESVAQIMQPTSEELMATDTVEPDSVSPDHNATDIAETEIAEDIQISTPAAYPELVTEPEPVADYLFDEQQLLLIDKQQVALQLAVLSSDAALQRFKLAYPQLQTLTYQRSWQGKMQLVLLLAPFSDAAAAKAERDKLPEALRATGPFVKTIQSIQAEVKAQQRSRQNAGTE</sequence>
<dbReference type="RefSeq" id="WP_173499369.1">
    <property type="nucleotide sequence ID" value="NZ_JABSOD010000001.1"/>
</dbReference>